<dbReference type="OrthoDB" id="9787617at2"/>
<dbReference type="Gene3D" id="3.40.50.2000">
    <property type="entry name" value="Glycogen Phosphorylase B"/>
    <property type="match status" value="2"/>
</dbReference>
<gene>
    <name evidence="3" type="ORF">FHP05_05180</name>
</gene>
<dbReference type="Proteomes" id="UP000321574">
    <property type="component" value="Unassembled WGS sequence"/>
</dbReference>
<organism evidence="3 4">
    <name type="scientific">Cerasibacillus terrae</name>
    <dbReference type="NCBI Taxonomy" id="2498845"/>
    <lineage>
        <taxon>Bacteria</taxon>
        <taxon>Bacillati</taxon>
        <taxon>Bacillota</taxon>
        <taxon>Bacilli</taxon>
        <taxon>Bacillales</taxon>
        <taxon>Bacillaceae</taxon>
        <taxon>Cerasibacillus</taxon>
    </lineage>
</organism>
<keyword evidence="4" id="KW-1185">Reference proteome</keyword>
<reference evidence="3 4" key="1">
    <citation type="submission" date="2019-06" db="EMBL/GenBank/DDBJ databases">
        <title>Cerasibacillus sp. nov., isolated from maize field.</title>
        <authorList>
            <person name="Lin S.-Y."/>
            <person name="Tsai C.-F."/>
            <person name="Young C.-C."/>
        </authorList>
    </citation>
    <scope>NUCLEOTIDE SEQUENCE [LARGE SCALE GENOMIC DNA]</scope>
    <source>
        <strain evidence="3 4">CC-CFT480</strain>
    </source>
</reference>
<feature type="domain" description="Glycosyl transferase family 1" evidence="1">
    <location>
        <begin position="179"/>
        <end position="343"/>
    </location>
</feature>
<dbReference type="InterPro" id="IPR028098">
    <property type="entry name" value="Glyco_trans_4-like_N"/>
</dbReference>
<dbReference type="Pfam" id="PF13439">
    <property type="entry name" value="Glyco_transf_4"/>
    <property type="match status" value="1"/>
</dbReference>
<keyword evidence="3" id="KW-0808">Transferase</keyword>
<dbReference type="Pfam" id="PF00534">
    <property type="entry name" value="Glycos_transf_1"/>
    <property type="match status" value="1"/>
</dbReference>
<dbReference type="InterPro" id="IPR001296">
    <property type="entry name" value="Glyco_trans_1"/>
</dbReference>
<accession>A0A5C8P0M2</accession>
<evidence type="ECO:0000259" key="1">
    <source>
        <dbReference type="Pfam" id="PF00534"/>
    </source>
</evidence>
<evidence type="ECO:0000313" key="3">
    <source>
        <dbReference type="EMBL" id="TXL66775.1"/>
    </source>
</evidence>
<dbReference type="GO" id="GO:0016757">
    <property type="term" value="F:glycosyltransferase activity"/>
    <property type="evidence" value="ECO:0007669"/>
    <property type="project" value="InterPro"/>
</dbReference>
<dbReference type="PANTHER" id="PTHR12526">
    <property type="entry name" value="GLYCOSYLTRANSFERASE"/>
    <property type="match status" value="1"/>
</dbReference>
<comment type="caution">
    <text evidence="3">The sequence shown here is derived from an EMBL/GenBank/DDBJ whole genome shotgun (WGS) entry which is preliminary data.</text>
</comment>
<name>A0A5C8P0M2_9BACI</name>
<dbReference type="RefSeq" id="WP_147666175.1">
    <property type="nucleotide sequence ID" value="NZ_VDUW01000002.1"/>
</dbReference>
<dbReference type="SUPFAM" id="SSF53756">
    <property type="entry name" value="UDP-Glycosyltransferase/glycogen phosphorylase"/>
    <property type="match status" value="1"/>
</dbReference>
<proteinExistence type="predicted"/>
<dbReference type="AlphaFoldDB" id="A0A5C8P0M2"/>
<evidence type="ECO:0000313" key="4">
    <source>
        <dbReference type="Proteomes" id="UP000321574"/>
    </source>
</evidence>
<sequence>MINVLFLISSAATGGGIQRSVSMISSALNKKEEYSVTVVSLFDYKEKRYDYGKITNHIKGSLKSNNNIKRIFFKAKTECASLLSKVDFDSIVIEGLGLVPLVPKKILKNKSIKIIVRDHSGYSNFKKFGLSWVGLKMSLKYADTFIVLTNENKEEYSRMFPKVRNKFKVIPNTIEPNVKRSPYNPNSNKICFVGRLSTEKGPHLLIDAFSNVINKEQYNEWKLDVYGTGPNLDELKSLVVRKKLEANVVFKGYSNNIINLYKDYAFLVVPSKYESFGIVILEALSVGIPVISFDCNYGPRSLIKHEKNGLLVQNGDVGELSDAINRMISNKEFRQVLSKNTQNINKKFGYSRVISEWENVL</sequence>
<feature type="domain" description="Glycosyltransferase subfamily 4-like N-terminal" evidence="2">
    <location>
        <begin position="15"/>
        <end position="176"/>
    </location>
</feature>
<protein>
    <submittedName>
        <fullName evidence="3">Glycosyltransferase family 4 protein</fullName>
    </submittedName>
</protein>
<evidence type="ECO:0000259" key="2">
    <source>
        <dbReference type="Pfam" id="PF13439"/>
    </source>
</evidence>
<dbReference type="EMBL" id="VDUW01000002">
    <property type="protein sequence ID" value="TXL66775.1"/>
    <property type="molecule type" value="Genomic_DNA"/>
</dbReference>